<evidence type="ECO:0000259" key="6">
    <source>
        <dbReference type="PROSITE" id="PS51456"/>
    </source>
</evidence>
<feature type="domain" description="Myosin motor" evidence="6">
    <location>
        <begin position="1"/>
        <end position="247"/>
    </location>
</feature>
<dbReference type="Pfam" id="PF00063">
    <property type="entry name" value="Myosin_head"/>
    <property type="match status" value="1"/>
</dbReference>
<dbReference type="InterPro" id="IPR027417">
    <property type="entry name" value="P-loop_NTPase"/>
</dbReference>
<evidence type="ECO:0000256" key="1">
    <source>
        <dbReference type="ARBA" id="ARBA00008314"/>
    </source>
</evidence>
<dbReference type="GO" id="GO:0006897">
    <property type="term" value="P:endocytosis"/>
    <property type="evidence" value="ECO:0007669"/>
    <property type="project" value="TreeGrafter"/>
</dbReference>
<feature type="non-terminal residue" evidence="7">
    <location>
        <position position="1"/>
    </location>
</feature>
<dbReference type="PRINTS" id="PR00193">
    <property type="entry name" value="MYOSINHEAVY"/>
</dbReference>
<dbReference type="Gene3D" id="1.20.120.720">
    <property type="entry name" value="Myosin VI head, motor domain, U50 subdomain"/>
    <property type="match status" value="1"/>
</dbReference>
<comment type="caution">
    <text evidence="7">The sequence shown here is derived from an EMBL/GenBank/DDBJ whole genome shotgun (WGS) entry which is preliminary data.</text>
</comment>
<proteinExistence type="inferred from homology"/>
<evidence type="ECO:0000256" key="3">
    <source>
        <dbReference type="ARBA" id="ARBA00022840"/>
    </source>
</evidence>
<gene>
    <name evidence="7" type="primary">MYO1E_3</name>
    <name evidence="7" type="ORF">SK128_028334</name>
</gene>
<keyword evidence="4 5" id="KW-0009">Actin-binding</keyword>
<name>A0AAN8X3P6_HALRR</name>
<dbReference type="GO" id="GO:0005886">
    <property type="term" value="C:plasma membrane"/>
    <property type="evidence" value="ECO:0007669"/>
    <property type="project" value="TreeGrafter"/>
</dbReference>
<keyword evidence="2" id="KW-0547">Nucleotide-binding</keyword>
<dbReference type="SMART" id="SM00242">
    <property type="entry name" value="MYSc"/>
    <property type="match status" value="1"/>
</dbReference>
<evidence type="ECO:0000256" key="2">
    <source>
        <dbReference type="ARBA" id="ARBA00022741"/>
    </source>
</evidence>
<dbReference type="SUPFAM" id="SSF52540">
    <property type="entry name" value="P-loop containing nucleoside triphosphate hydrolases"/>
    <property type="match status" value="1"/>
</dbReference>
<evidence type="ECO:0000313" key="8">
    <source>
        <dbReference type="Proteomes" id="UP001381693"/>
    </source>
</evidence>
<keyword evidence="5" id="KW-0518">Myosin</keyword>
<comment type="caution">
    <text evidence="5">Lacks conserved residue(s) required for the propagation of feature annotation.</text>
</comment>
<sequence length="247" mass="28383">LEFPAYLLGIDVHTLGRKLVSRIFDSKWGGKSERVDVTLNSEQAQFTRDAWTKGLYSRLFDYIVETINKAMVTDANDLSTGILDIYGFEIFGMNGFEQFCINYVNEKLQQIFIELTLKSEQEEYNKEGIKWTPIEYFDNKIVCDLIESKRPPGIMCILDDTCATMSAVSQGADEDFRRKMDSQVGSNPHYRKFNNGFVIKHYAGDVSYHLNSFCEKNRDVMFQDIIEVQLSTELIGDYNSLYVLISG</sequence>
<dbReference type="AlphaFoldDB" id="A0AAN8X3P6"/>
<dbReference type="FunFam" id="1.20.58.530:FF:000007">
    <property type="entry name" value="Myosin IE"/>
    <property type="match status" value="1"/>
</dbReference>
<dbReference type="GO" id="GO:0005902">
    <property type="term" value="C:microvillus"/>
    <property type="evidence" value="ECO:0007669"/>
    <property type="project" value="TreeGrafter"/>
</dbReference>
<dbReference type="EMBL" id="JAXCGZ010009072">
    <property type="protein sequence ID" value="KAK7077371.1"/>
    <property type="molecule type" value="Genomic_DNA"/>
</dbReference>
<organism evidence="7 8">
    <name type="scientific">Halocaridina rubra</name>
    <name type="common">Hawaiian red shrimp</name>
    <dbReference type="NCBI Taxonomy" id="373956"/>
    <lineage>
        <taxon>Eukaryota</taxon>
        <taxon>Metazoa</taxon>
        <taxon>Ecdysozoa</taxon>
        <taxon>Arthropoda</taxon>
        <taxon>Crustacea</taxon>
        <taxon>Multicrustacea</taxon>
        <taxon>Malacostraca</taxon>
        <taxon>Eumalacostraca</taxon>
        <taxon>Eucarida</taxon>
        <taxon>Decapoda</taxon>
        <taxon>Pleocyemata</taxon>
        <taxon>Caridea</taxon>
        <taxon>Atyoidea</taxon>
        <taxon>Atyidae</taxon>
        <taxon>Halocaridina</taxon>
    </lineage>
</organism>
<dbReference type="Gene3D" id="1.20.58.530">
    <property type="match status" value="1"/>
</dbReference>
<dbReference type="GO" id="GO:0007015">
    <property type="term" value="P:actin filament organization"/>
    <property type="evidence" value="ECO:0007669"/>
    <property type="project" value="TreeGrafter"/>
</dbReference>
<dbReference type="GO" id="GO:0005524">
    <property type="term" value="F:ATP binding"/>
    <property type="evidence" value="ECO:0007669"/>
    <property type="project" value="UniProtKB-KW"/>
</dbReference>
<dbReference type="GO" id="GO:0000146">
    <property type="term" value="F:microfilament motor activity"/>
    <property type="evidence" value="ECO:0007669"/>
    <property type="project" value="TreeGrafter"/>
</dbReference>
<dbReference type="PROSITE" id="PS51456">
    <property type="entry name" value="MYOSIN_MOTOR"/>
    <property type="match status" value="1"/>
</dbReference>
<dbReference type="Proteomes" id="UP001381693">
    <property type="component" value="Unassembled WGS sequence"/>
</dbReference>
<evidence type="ECO:0000256" key="4">
    <source>
        <dbReference type="ARBA" id="ARBA00023203"/>
    </source>
</evidence>
<dbReference type="InterPro" id="IPR001609">
    <property type="entry name" value="Myosin_head_motor_dom-like"/>
</dbReference>
<dbReference type="GO" id="GO:0016459">
    <property type="term" value="C:myosin complex"/>
    <property type="evidence" value="ECO:0007669"/>
    <property type="project" value="UniProtKB-KW"/>
</dbReference>
<reference evidence="7 8" key="1">
    <citation type="submission" date="2023-11" db="EMBL/GenBank/DDBJ databases">
        <title>Halocaridina rubra genome assembly.</title>
        <authorList>
            <person name="Smith C."/>
        </authorList>
    </citation>
    <scope>NUCLEOTIDE SEQUENCE [LARGE SCALE GENOMIC DNA]</scope>
    <source>
        <strain evidence="7">EP-1</strain>
        <tissue evidence="7">Whole</tissue>
    </source>
</reference>
<dbReference type="PANTHER" id="PTHR13140">
    <property type="entry name" value="MYOSIN"/>
    <property type="match status" value="1"/>
</dbReference>
<comment type="similarity">
    <text evidence="1 5">Belongs to the TRAFAC class myosin-kinesin ATPase superfamily. Myosin family.</text>
</comment>
<protein>
    <submittedName>
        <fullName evidence="7">Unconventional myosin-Ie</fullName>
    </submittedName>
</protein>
<dbReference type="GO" id="GO:0005737">
    <property type="term" value="C:cytoplasm"/>
    <property type="evidence" value="ECO:0007669"/>
    <property type="project" value="TreeGrafter"/>
</dbReference>
<dbReference type="GO" id="GO:0051015">
    <property type="term" value="F:actin filament binding"/>
    <property type="evidence" value="ECO:0007669"/>
    <property type="project" value="TreeGrafter"/>
</dbReference>
<keyword evidence="5" id="KW-0505">Motor protein</keyword>
<dbReference type="PANTHER" id="PTHR13140:SF729">
    <property type="entry name" value="UNCONVENTIONAL MYOSIN-IE"/>
    <property type="match status" value="1"/>
</dbReference>
<keyword evidence="8" id="KW-1185">Reference proteome</keyword>
<keyword evidence="3" id="KW-0067">ATP-binding</keyword>
<accession>A0AAN8X3P6</accession>
<evidence type="ECO:0000313" key="7">
    <source>
        <dbReference type="EMBL" id="KAK7077371.1"/>
    </source>
</evidence>
<evidence type="ECO:0000256" key="5">
    <source>
        <dbReference type="PROSITE-ProRule" id="PRU00782"/>
    </source>
</evidence>